<proteinExistence type="predicted"/>
<evidence type="ECO:0000313" key="1">
    <source>
        <dbReference type="EMBL" id="DAE24513.1"/>
    </source>
</evidence>
<protein>
    <submittedName>
        <fullName evidence="1">Uncharacterized protein</fullName>
    </submittedName>
</protein>
<name>A0A8S5R0A1_9CAUD</name>
<reference evidence="1" key="1">
    <citation type="journal article" date="2021" name="Proc. Natl. Acad. Sci. U.S.A.">
        <title>A Catalog of Tens of Thousands of Viruses from Human Metagenomes Reveals Hidden Associations with Chronic Diseases.</title>
        <authorList>
            <person name="Tisza M.J."/>
            <person name="Buck C.B."/>
        </authorList>
    </citation>
    <scope>NUCLEOTIDE SEQUENCE</scope>
    <source>
        <strain evidence="1">CtyvQ1</strain>
    </source>
</reference>
<accession>A0A8S5R0A1</accession>
<dbReference type="EMBL" id="BK015776">
    <property type="protein sequence ID" value="DAE24513.1"/>
    <property type="molecule type" value="Genomic_DNA"/>
</dbReference>
<sequence length="36" mass="4359">MRERNIGVNYNLSENRYLFKCIILNYSILKFFVLSS</sequence>
<organism evidence="1">
    <name type="scientific">Siphoviridae sp. ctyvQ1</name>
    <dbReference type="NCBI Taxonomy" id="2826525"/>
    <lineage>
        <taxon>Viruses</taxon>
        <taxon>Duplodnaviria</taxon>
        <taxon>Heunggongvirae</taxon>
        <taxon>Uroviricota</taxon>
        <taxon>Caudoviricetes</taxon>
    </lineage>
</organism>